<name>A0ABD5Z4D1_9EURY</name>
<feature type="transmembrane region" description="Helical" evidence="1">
    <location>
        <begin position="12"/>
        <end position="41"/>
    </location>
</feature>
<sequence length="158" mass="16363">MYRAGHYGVSLLVYAPVLAVLLATGYRAAAVAGLVGVLVLAPVPDYDQRVPFVSHRGPTHTFAFAGLVGAAFAGVVLLAPVEGVARLPLAAFAFGVGALGIVAHLAGDVLTPAGIEPFWPLSSRNYSLYLTRADNTLANYLVFCCGVAATVGVYVLFV</sequence>
<keyword evidence="1" id="KW-1133">Transmembrane helix</keyword>
<dbReference type="RefSeq" id="WP_279529951.1">
    <property type="nucleotide sequence ID" value="NZ_CP122312.1"/>
</dbReference>
<evidence type="ECO:0000313" key="2">
    <source>
        <dbReference type="EMBL" id="MFC7200031.1"/>
    </source>
</evidence>
<organism evidence="2 3">
    <name type="scientific">Halospeciosus flavus</name>
    <dbReference type="NCBI Taxonomy" id="3032283"/>
    <lineage>
        <taxon>Archaea</taxon>
        <taxon>Methanobacteriati</taxon>
        <taxon>Methanobacteriota</taxon>
        <taxon>Stenosarchaea group</taxon>
        <taxon>Halobacteria</taxon>
        <taxon>Halobacteriales</taxon>
        <taxon>Halobacteriaceae</taxon>
        <taxon>Halospeciosus</taxon>
    </lineage>
</organism>
<dbReference type="AlphaFoldDB" id="A0ABD5Z4D1"/>
<keyword evidence="2" id="KW-0378">Hydrolase</keyword>
<gene>
    <name evidence="2" type="ORF">ACFQJ9_11535</name>
</gene>
<dbReference type="EMBL" id="JBHTAR010000011">
    <property type="protein sequence ID" value="MFC7200031.1"/>
    <property type="molecule type" value="Genomic_DNA"/>
</dbReference>
<feature type="transmembrane region" description="Helical" evidence="1">
    <location>
        <begin position="137"/>
        <end position="157"/>
    </location>
</feature>
<protein>
    <submittedName>
        <fullName evidence="2">Metal-dependent hydrolase</fullName>
    </submittedName>
</protein>
<dbReference type="Pfam" id="PF04307">
    <property type="entry name" value="YdjM"/>
    <property type="match status" value="1"/>
</dbReference>
<feature type="transmembrane region" description="Helical" evidence="1">
    <location>
        <begin position="87"/>
        <end position="107"/>
    </location>
</feature>
<dbReference type="InterPro" id="IPR007404">
    <property type="entry name" value="YdjM-like"/>
</dbReference>
<keyword evidence="1" id="KW-0812">Transmembrane</keyword>
<evidence type="ECO:0000256" key="1">
    <source>
        <dbReference type="SAM" id="Phobius"/>
    </source>
</evidence>
<comment type="caution">
    <text evidence="2">The sequence shown here is derived from an EMBL/GenBank/DDBJ whole genome shotgun (WGS) entry which is preliminary data.</text>
</comment>
<accession>A0ABD5Z4D1</accession>
<dbReference type="GO" id="GO:0016787">
    <property type="term" value="F:hydrolase activity"/>
    <property type="evidence" value="ECO:0007669"/>
    <property type="project" value="UniProtKB-KW"/>
</dbReference>
<dbReference type="Proteomes" id="UP001596447">
    <property type="component" value="Unassembled WGS sequence"/>
</dbReference>
<feature type="transmembrane region" description="Helical" evidence="1">
    <location>
        <begin position="61"/>
        <end position="80"/>
    </location>
</feature>
<proteinExistence type="predicted"/>
<keyword evidence="1" id="KW-0472">Membrane</keyword>
<reference evidence="2 3" key="1">
    <citation type="journal article" date="2019" name="Int. J. Syst. Evol. Microbiol.">
        <title>The Global Catalogue of Microorganisms (GCM) 10K type strain sequencing project: providing services to taxonomists for standard genome sequencing and annotation.</title>
        <authorList>
            <consortium name="The Broad Institute Genomics Platform"/>
            <consortium name="The Broad Institute Genome Sequencing Center for Infectious Disease"/>
            <person name="Wu L."/>
            <person name="Ma J."/>
        </authorList>
    </citation>
    <scope>NUCLEOTIDE SEQUENCE [LARGE SCALE GENOMIC DNA]</scope>
    <source>
        <strain evidence="2 3">XZGYJ-43</strain>
    </source>
</reference>
<evidence type="ECO:0000313" key="3">
    <source>
        <dbReference type="Proteomes" id="UP001596447"/>
    </source>
</evidence>
<keyword evidence="3" id="KW-1185">Reference proteome</keyword>